<proteinExistence type="predicted"/>
<gene>
    <name evidence="1" type="ORF">NCTC13830_02312</name>
</gene>
<dbReference type="EMBL" id="UHDO01000001">
    <property type="protein sequence ID" value="SUM44922.1"/>
    <property type="molecule type" value="Genomic_DNA"/>
</dbReference>
<protein>
    <submittedName>
        <fullName evidence="1">Exported protein</fullName>
    </submittedName>
</protein>
<organism evidence="1 2">
    <name type="scientific">Staphylococcus petrasii</name>
    <dbReference type="NCBI Taxonomy" id="1276936"/>
    <lineage>
        <taxon>Bacteria</taxon>
        <taxon>Bacillati</taxon>
        <taxon>Bacillota</taxon>
        <taxon>Bacilli</taxon>
        <taxon>Bacillales</taxon>
        <taxon>Staphylococcaceae</taxon>
        <taxon>Staphylococcus</taxon>
    </lineage>
</organism>
<accession>A0A380G2D1</accession>
<reference evidence="1 2" key="1">
    <citation type="submission" date="2018-06" db="EMBL/GenBank/DDBJ databases">
        <authorList>
            <consortium name="Pathogen Informatics"/>
            <person name="Doyle S."/>
        </authorList>
    </citation>
    <scope>NUCLEOTIDE SEQUENCE [LARGE SCALE GENOMIC DNA]</scope>
    <source>
        <strain evidence="1 2">NCTC13830</strain>
    </source>
</reference>
<dbReference type="Proteomes" id="UP000254047">
    <property type="component" value="Unassembled WGS sequence"/>
</dbReference>
<evidence type="ECO:0000313" key="2">
    <source>
        <dbReference type="Proteomes" id="UP000254047"/>
    </source>
</evidence>
<evidence type="ECO:0000313" key="1">
    <source>
        <dbReference type="EMBL" id="SUM44922.1"/>
    </source>
</evidence>
<dbReference type="AlphaFoldDB" id="A0A380G2D1"/>
<sequence>MGKEMNFKNILLGMVAIILSICLAFLLFIATNQDALAKVHHTISSFSKMGKVSAAKDILNISSNHTAKASEKNAAEQKAEIRYNQLQQNKTEPTHTYSAEECKIIAENYSKQHYGKAMQLNQTDENNQDVTFTLQSDNSKQQNEIAINKMGKIEPITATNK</sequence>
<name>A0A380G2D1_9STAP</name>